<dbReference type="EC" id="3.5.2.6" evidence="3 9"/>
<dbReference type="SUPFAM" id="SSF81901">
    <property type="entry name" value="HCP-like"/>
    <property type="match status" value="1"/>
</dbReference>
<evidence type="ECO:0000256" key="1">
    <source>
        <dbReference type="ARBA" id="ARBA00001526"/>
    </source>
</evidence>
<dbReference type="PATRIC" id="fig|1352357.3.peg.1658"/>
<name>T2SAC4_HELPX</name>
<dbReference type="Pfam" id="PF08238">
    <property type="entry name" value="Sel1"/>
    <property type="match status" value="3"/>
</dbReference>
<sequence length="149" mass="16467">MLKGFKKALFRVLCLGALCLRGLMAEPDAKELVNLGIESAKKQDFAQAKTHFEKAYELKEGFGCVFLGAFYEEGKGVGKDLKKAFQFYTKGCELNDGSGCHLLGNLYYNGQGVSKDAKKASQYYSRACDLKHAEGCTVLGSFYHYEKSS</sequence>
<evidence type="ECO:0000313" key="10">
    <source>
        <dbReference type="EMBL" id="EQD89368.1"/>
    </source>
</evidence>
<reference evidence="10 11" key="1">
    <citation type="journal article" date="2013" name="Genome Announc.">
        <title>Genome Sequences of Three hpAfrica2 Strains of Helicobacter pylori.</title>
        <authorList>
            <person name="Duncan S.S."/>
            <person name="Bertoli M.T."/>
            <person name="Kersulyte D."/>
            <person name="Valk P.L."/>
            <person name="Tamma S."/>
            <person name="Segal I."/>
            <person name="McClain M.S."/>
            <person name="Cover T.L."/>
            <person name="Berg D.E."/>
        </authorList>
    </citation>
    <scope>NUCLEOTIDE SEQUENCE [LARGE SCALE GENOMIC DNA]</scope>
    <source>
        <strain evidence="10 11">SouthAfrica50</strain>
    </source>
</reference>
<accession>T2SAC4</accession>
<feature type="chain" id="PRO_5036514952" description="Beta-lactamase" evidence="9">
    <location>
        <begin position="26"/>
        <end position="149"/>
    </location>
</feature>
<comment type="catalytic activity">
    <reaction evidence="1 9">
        <text>a beta-lactam + H2O = a substituted beta-amino acid</text>
        <dbReference type="Rhea" id="RHEA:20401"/>
        <dbReference type="ChEBI" id="CHEBI:15377"/>
        <dbReference type="ChEBI" id="CHEBI:35627"/>
        <dbReference type="ChEBI" id="CHEBI:140347"/>
        <dbReference type="EC" id="3.5.2.6"/>
    </reaction>
</comment>
<proteinExistence type="inferred from homology"/>
<dbReference type="PANTHER" id="PTHR13891:SF1">
    <property type="entry name" value="CYTOCHROME C OXIDASE ASSEMBLY FACTOR 7"/>
    <property type="match status" value="1"/>
</dbReference>
<evidence type="ECO:0000256" key="4">
    <source>
        <dbReference type="ARBA" id="ARBA00022737"/>
    </source>
</evidence>
<keyword evidence="8" id="KW-0046">Antibiotic resistance</keyword>
<keyword evidence="9" id="KW-0964">Secreted</keyword>
<dbReference type="Proteomes" id="UP000015816">
    <property type="component" value="Unassembled WGS sequence"/>
</dbReference>
<keyword evidence="7" id="KW-1015">Disulfide bond</keyword>
<comment type="caution">
    <text evidence="10">The sequence shown here is derived from an EMBL/GenBank/DDBJ whole genome shotgun (WGS) entry which is preliminary data.</text>
</comment>
<evidence type="ECO:0000256" key="9">
    <source>
        <dbReference type="RuleBase" id="RU366075"/>
    </source>
</evidence>
<gene>
    <name evidence="10" type="ORF">HPSA50_1694</name>
</gene>
<evidence type="ECO:0000256" key="2">
    <source>
        <dbReference type="ARBA" id="ARBA00008486"/>
    </source>
</evidence>
<evidence type="ECO:0000256" key="6">
    <source>
        <dbReference type="ARBA" id="ARBA00022803"/>
    </source>
</evidence>
<dbReference type="AlphaFoldDB" id="T2SAC4"/>
<evidence type="ECO:0000256" key="7">
    <source>
        <dbReference type="ARBA" id="ARBA00023157"/>
    </source>
</evidence>
<dbReference type="InterPro" id="IPR040239">
    <property type="entry name" value="HcpB-like"/>
</dbReference>
<evidence type="ECO:0000256" key="8">
    <source>
        <dbReference type="ARBA" id="ARBA00023251"/>
    </source>
</evidence>
<dbReference type="GO" id="GO:0005576">
    <property type="term" value="C:extracellular region"/>
    <property type="evidence" value="ECO:0007669"/>
    <property type="project" value="UniProtKB-SubCell"/>
</dbReference>
<evidence type="ECO:0000256" key="5">
    <source>
        <dbReference type="ARBA" id="ARBA00022801"/>
    </source>
</evidence>
<comment type="function">
    <text evidence="9">Hydrolyzes 6-aminopenicillinic acid and 7-aminocephalosporanic acid (ACA) derivatives.</text>
</comment>
<protein>
    <recommendedName>
        <fullName evidence="3 9">Beta-lactamase</fullName>
        <ecNumber evidence="3 9">3.5.2.6</ecNumber>
    </recommendedName>
</protein>
<keyword evidence="4" id="KW-0677">Repeat</keyword>
<dbReference type="GO" id="GO:0008800">
    <property type="term" value="F:beta-lactamase activity"/>
    <property type="evidence" value="ECO:0007669"/>
    <property type="project" value="UniProtKB-UniRule"/>
</dbReference>
<dbReference type="SMART" id="SM00671">
    <property type="entry name" value="SEL1"/>
    <property type="match status" value="2"/>
</dbReference>
<comment type="subcellular location">
    <subcellularLocation>
        <location evidence="9">Secreted</location>
    </subcellularLocation>
</comment>
<evidence type="ECO:0000313" key="11">
    <source>
        <dbReference type="Proteomes" id="UP000015816"/>
    </source>
</evidence>
<dbReference type="Gene3D" id="1.25.40.10">
    <property type="entry name" value="Tetratricopeptide repeat domain"/>
    <property type="match status" value="1"/>
</dbReference>
<dbReference type="GO" id="GO:0046677">
    <property type="term" value="P:response to antibiotic"/>
    <property type="evidence" value="ECO:0007669"/>
    <property type="project" value="UniProtKB-KW"/>
</dbReference>
<dbReference type="InterPro" id="IPR006597">
    <property type="entry name" value="Sel1-like"/>
</dbReference>
<feature type="signal peptide" evidence="9">
    <location>
        <begin position="1"/>
        <end position="25"/>
    </location>
</feature>
<dbReference type="EMBL" id="AVNI01000002">
    <property type="protein sequence ID" value="EQD89368.1"/>
    <property type="molecule type" value="Genomic_DNA"/>
</dbReference>
<comment type="similarity">
    <text evidence="2 9">Belongs to the hcp beta-lactamase family.</text>
</comment>
<evidence type="ECO:0000256" key="3">
    <source>
        <dbReference type="ARBA" id="ARBA00012865"/>
    </source>
</evidence>
<organism evidence="10 11">
    <name type="scientific">Helicobacter pylori SouthAfrica50</name>
    <dbReference type="NCBI Taxonomy" id="1352357"/>
    <lineage>
        <taxon>Bacteria</taxon>
        <taxon>Pseudomonadati</taxon>
        <taxon>Campylobacterota</taxon>
        <taxon>Epsilonproteobacteria</taxon>
        <taxon>Campylobacterales</taxon>
        <taxon>Helicobacteraceae</taxon>
        <taxon>Helicobacter</taxon>
    </lineage>
</organism>
<keyword evidence="6" id="KW-0802">TPR repeat</keyword>
<dbReference type="InterPro" id="IPR011990">
    <property type="entry name" value="TPR-like_helical_dom_sf"/>
</dbReference>
<keyword evidence="5 9" id="KW-0378">Hydrolase</keyword>
<keyword evidence="9" id="KW-0732">Signal</keyword>
<dbReference type="PANTHER" id="PTHR13891">
    <property type="entry name" value="CYTOCHROME C OXIDASE ASSEMBLY FACTOR 7"/>
    <property type="match status" value="1"/>
</dbReference>